<name>K6WM29_9ACTN</name>
<sequence>MTKVLATLAVVATALVGSLIGSGSATAVPIQQLPVTSSTFGTFGDHSFCRGAVTIKLEGVAKRRGILRVTATSHGFRGQGASWKRNPKCRVLFGTGYTSIRGLSLERFATGTFGLRPGDKKSWDVDTGSGLASVSVHTYANKSPVRVVQGGNAGFYVMVP</sequence>
<reference evidence="2 3" key="1">
    <citation type="submission" date="2012-08" db="EMBL/GenBank/DDBJ databases">
        <title>Whole genome shotgun sequence of Gordonia namibiensis NBRC 108229.</title>
        <authorList>
            <person name="Isaki-Nakamura S."/>
            <person name="Hosoyama A."/>
            <person name="Tsuchikane K."/>
            <person name="Katsumata H."/>
            <person name="Baba S."/>
            <person name="Yamazaki S."/>
            <person name="Fujita N."/>
        </authorList>
    </citation>
    <scope>NUCLEOTIDE SEQUENCE [LARGE SCALE GENOMIC DNA]</scope>
    <source>
        <strain evidence="2 3">NBRC 108229</strain>
    </source>
</reference>
<feature type="chain" id="PRO_5003899695" description="Enoyl-CoA hydratase" evidence="1">
    <location>
        <begin position="28"/>
        <end position="160"/>
    </location>
</feature>
<gene>
    <name evidence="2" type="ORF">GONAM_15_01600</name>
</gene>
<protein>
    <recommendedName>
        <fullName evidence="4">Enoyl-CoA hydratase</fullName>
    </recommendedName>
</protein>
<dbReference type="EMBL" id="BAHE01000015">
    <property type="protein sequence ID" value="GAC00451.1"/>
    <property type="molecule type" value="Genomic_DNA"/>
</dbReference>
<accession>K6WM29</accession>
<evidence type="ECO:0000313" key="2">
    <source>
        <dbReference type="EMBL" id="GAC00451.1"/>
    </source>
</evidence>
<keyword evidence="3" id="KW-1185">Reference proteome</keyword>
<feature type="signal peptide" evidence="1">
    <location>
        <begin position="1"/>
        <end position="27"/>
    </location>
</feature>
<evidence type="ECO:0008006" key="4">
    <source>
        <dbReference type="Google" id="ProtNLM"/>
    </source>
</evidence>
<keyword evidence="1" id="KW-0732">Signal</keyword>
<comment type="caution">
    <text evidence="2">The sequence shown here is derived from an EMBL/GenBank/DDBJ whole genome shotgun (WGS) entry which is preliminary data.</text>
</comment>
<evidence type="ECO:0000313" key="3">
    <source>
        <dbReference type="Proteomes" id="UP000035058"/>
    </source>
</evidence>
<dbReference type="Proteomes" id="UP000035058">
    <property type="component" value="Unassembled WGS sequence"/>
</dbReference>
<dbReference type="AlphaFoldDB" id="K6WM29"/>
<proteinExistence type="predicted"/>
<evidence type="ECO:0000256" key="1">
    <source>
        <dbReference type="SAM" id="SignalP"/>
    </source>
</evidence>
<organism evidence="2 3">
    <name type="scientific">Gordonia namibiensis NBRC 108229</name>
    <dbReference type="NCBI Taxonomy" id="1208314"/>
    <lineage>
        <taxon>Bacteria</taxon>
        <taxon>Bacillati</taxon>
        <taxon>Actinomycetota</taxon>
        <taxon>Actinomycetes</taxon>
        <taxon>Mycobacteriales</taxon>
        <taxon>Gordoniaceae</taxon>
        <taxon>Gordonia</taxon>
    </lineage>
</organism>